<evidence type="ECO:0000313" key="3">
    <source>
        <dbReference type="EMBL" id="KAJ6447300.1"/>
    </source>
</evidence>
<protein>
    <submittedName>
        <fullName evidence="3">Dehydrogenase reductase protein</fullName>
    </submittedName>
</protein>
<dbReference type="EMBL" id="JAQHRD010000001">
    <property type="protein sequence ID" value="KAJ6447300.1"/>
    <property type="molecule type" value="Genomic_DNA"/>
</dbReference>
<gene>
    <name evidence="3" type="ORF">O9K51_02075</name>
</gene>
<dbReference type="SUPFAM" id="SSF51735">
    <property type="entry name" value="NAD(P)-binding Rossmann-fold domains"/>
    <property type="match status" value="1"/>
</dbReference>
<dbReference type="InterPro" id="IPR002347">
    <property type="entry name" value="SDR_fam"/>
</dbReference>
<name>A0AB34GAX0_9HYPO</name>
<reference evidence="3" key="1">
    <citation type="submission" date="2023-01" db="EMBL/GenBank/DDBJ databases">
        <title>The growth and conidiation of Purpureocillium lavendulum are regulated by nitrogen source and histone H3K14 acetylation.</title>
        <authorList>
            <person name="Tang P."/>
            <person name="Han J."/>
            <person name="Zhang C."/>
            <person name="Tang P."/>
            <person name="Qi F."/>
            <person name="Zhang K."/>
            <person name="Liang L."/>
        </authorList>
    </citation>
    <scope>NUCLEOTIDE SEQUENCE</scope>
    <source>
        <strain evidence="3">YMF1.00683</strain>
    </source>
</reference>
<keyword evidence="4" id="KW-1185">Reference proteome</keyword>
<proteinExistence type="inferred from homology"/>
<keyword evidence="2" id="KW-0560">Oxidoreductase</keyword>
<sequence length="321" mass="35294">MTWSRSIIITGGTANLGYETALNIARAQPDVLVVLSSRSDKDRAAESINKSLGQSNAVFIPLDLASLDNVRKYCEQWRRDQRPPIQALVLNAGLQFPGGLTKTSDGLESTFAINHVGHALLFHLLWPSFADRARVVVTSSGTHDPAQKTGLPDAVYRTAEDLAHPPASMVDAPGRQRYASSKLANVLWAYALDRRLAQKKPERSVTVTAFDPGLMPGTGLAREANGVVRFLWLRVLPNMLPLLRLALTPNIHTPAESGSALARLAVGEEVDGVSGKYYEGKTEIQSSKDSYDVTKQDDLWRWTTAYLARSRQEALEFDELK</sequence>
<comment type="caution">
    <text evidence="3">The sequence shown here is derived from an EMBL/GenBank/DDBJ whole genome shotgun (WGS) entry which is preliminary data.</text>
</comment>
<dbReference type="InterPro" id="IPR036291">
    <property type="entry name" value="NAD(P)-bd_dom_sf"/>
</dbReference>
<comment type="similarity">
    <text evidence="1">Belongs to the short-chain dehydrogenases/reductases (SDR) family.</text>
</comment>
<evidence type="ECO:0000256" key="2">
    <source>
        <dbReference type="ARBA" id="ARBA00023002"/>
    </source>
</evidence>
<dbReference type="Gene3D" id="3.40.50.720">
    <property type="entry name" value="NAD(P)-binding Rossmann-like Domain"/>
    <property type="match status" value="1"/>
</dbReference>
<dbReference type="AlphaFoldDB" id="A0AB34GAX0"/>
<dbReference type="PANTHER" id="PTHR24320:SF152">
    <property type="entry name" value="SHORT-CHAIN DEHYDROGENASE_REDUCTASE FAMILY PROTEIN"/>
    <property type="match status" value="1"/>
</dbReference>
<dbReference type="PANTHER" id="PTHR24320">
    <property type="entry name" value="RETINOL DEHYDROGENASE"/>
    <property type="match status" value="1"/>
</dbReference>
<dbReference type="Pfam" id="PF00106">
    <property type="entry name" value="adh_short"/>
    <property type="match status" value="1"/>
</dbReference>
<dbReference type="Proteomes" id="UP001163105">
    <property type="component" value="Unassembled WGS sequence"/>
</dbReference>
<evidence type="ECO:0000313" key="4">
    <source>
        <dbReference type="Proteomes" id="UP001163105"/>
    </source>
</evidence>
<evidence type="ECO:0000256" key="1">
    <source>
        <dbReference type="ARBA" id="ARBA00006484"/>
    </source>
</evidence>
<dbReference type="GO" id="GO:0016491">
    <property type="term" value="F:oxidoreductase activity"/>
    <property type="evidence" value="ECO:0007669"/>
    <property type="project" value="UniProtKB-KW"/>
</dbReference>
<organism evidence="3 4">
    <name type="scientific">Purpureocillium lavendulum</name>
    <dbReference type="NCBI Taxonomy" id="1247861"/>
    <lineage>
        <taxon>Eukaryota</taxon>
        <taxon>Fungi</taxon>
        <taxon>Dikarya</taxon>
        <taxon>Ascomycota</taxon>
        <taxon>Pezizomycotina</taxon>
        <taxon>Sordariomycetes</taxon>
        <taxon>Hypocreomycetidae</taxon>
        <taxon>Hypocreales</taxon>
        <taxon>Ophiocordycipitaceae</taxon>
        <taxon>Purpureocillium</taxon>
    </lineage>
</organism>
<dbReference type="PRINTS" id="PR00081">
    <property type="entry name" value="GDHRDH"/>
</dbReference>
<accession>A0AB34GAX0</accession>